<evidence type="ECO:0000256" key="1">
    <source>
        <dbReference type="SAM" id="MobiDB-lite"/>
    </source>
</evidence>
<feature type="region of interest" description="Disordered" evidence="1">
    <location>
        <begin position="262"/>
        <end position="281"/>
    </location>
</feature>
<feature type="transmembrane region" description="Helical" evidence="2">
    <location>
        <begin position="177"/>
        <end position="201"/>
    </location>
</feature>
<evidence type="ECO:0000256" key="2">
    <source>
        <dbReference type="SAM" id="Phobius"/>
    </source>
</evidence>
<keyword evidence="2" id="KW-0812">Transmembrane</keyword>
<proteinExistence type="predicted"/>
<protein>
    <submittedName>
        <fullName evidence="3">Uncharacterized protein</fullName>
    </submittedName>
</protein>
<dbReference type="Proteomes" id="UP001159428">
    <property type="component" value="Unassembled WGS sequence"/>
</dbReference>
<dbReference type="EMBL" id="CALNXJ010000013">
    <property type="protein sequence ID" value="CAH3113150.1"/>
    <property type="molecule type" value="Genomic_DNA"/>
</dbReference>
<evidence type="ECO:0000313" key="3">
    <source>
        <dbReference type="EMBL" id="CAH3113150.1"/>
    </source>
</evidence>
<dbReference type="AlphaFoldDB" id="A0AAU9WFV9"/>
<sequence length="526" mass="59558">MATMLVCDVSAVGTDTDRRCKKLLCPAAEDTSCGNIHCFMNDSTVTFEVLNFKLGKSYVGFLIIYNQTLCKVSTLQNIENAAKLINDTVPKYCNKTLWQKINLTYGNSSRFGVQLKDEIDGIFVFSIGKVSLTAFMCLGWEDYRQRYDIRACYENENFPSISPTNPENRKTAETYRPLTYCVVVTFLLLEVLVCAVIYLCLKRKRGRTKEEEENTVGMYWFRDIRWKIAPIATISISVGNPIYQRGVQVLDLEPSDALNATQDSYQPLVENTREPGASEDYRSLENEEGCDERNAVFVDQTGYEGLARSQTHKYQSLAKDKVCKTDQRKSDDIDPKNSRKSNTSRSETDQRFPVTFQSKRDPLDSLRNVIKSAIPLRPHTSPFSPNNHQEGDSTPFDQSTNEPLYYLLESPGNTAGKGPACNDTYPKESNLVPLQMRGVIEELKAVTTSRSVEFDSTKEEPMYHVLEGPNPTPDRMRNVIGELKSVNEASQRRESSNECNTARPDDDSVFVDPRDSEDENKGYKDP</sequence>
<evidence type="ECO:0000313" key="4">
    <source>
        <dbReference type="Proteomes" id="UP001159428"/>
    </source>
</evidence>
<reference evidence="3 4" key="1">
    <citation type="submission" date="2022-05" db="EMBL/GenBank/DDBJ databases">
        <authorList>
            <consortium name="Genoscope - CEA"/>
            <person name="William W."/>
        </authorList>
    </citation>
    <scope>NUCLEOTIDE SEQUENCE [LARGE SCALE GENOMIC DNA]</scope>
</reference>
<feature type="region of interest" description="Disordered" evidence="1">
    <location>
        <begin position="484"/>
        <end position="526"/>
    </location>
</feature>
<organism evidence="3 4">
    <name type="scientific">Pocillopora meandrina</name>
    <dbReference type="NCBI Taxonomy" id="46732"/>
    <lineage>
        <taxon>Eukaryota</taxon>
        <taxon>Metazoa</taxon>
        <taxon>Cnidaria</taxon>
        <taxon>Anthozoa</taxon>
        <taxon>Hexacorallia</taxon>
        <taxon>Scleractinia</taxon>
        <taxon>Astrocoeniina</taxon>
        <taxon>Pocilloporidae</taxon>
        <taxon>Pocillopora</taxon>
    </lineage>
</organism>
<name>A0AAU9WFV9_9CNID</name>
<keyword evidence="2" id="KW-0472">Membrane</keyword>
<feature type="region of interest" description="Disordered" evidence="1">
    <location>
        <begin position="375"/>
        <end position="428"/>
    </location>
</feature>
<feature type="compositionally biased region" description="Basic and acidic residues" evidence="1">
    <location>
        <begin position="318"/>
        <end position="337"/>
    </location>
</feature>
<feature type="region of interest" description="Disordered" evidence="1">
    <location>
        <begin position="318"/>
        <end position="360"/>
    </location>
</feature>
<keyword evidence="2" id="KW-1133">Transmembrane helix</keyword>
<accession>A0AAU9WFV9</accession>
<gene>
    <name evidence="3" type="ORF">PMEA_00004812</name>
</gene>
<keyword evidence="4" id="KW-1185">Reference proteome</keyword>
<comment type="caution">
    <text evidence="3">The sequence shown here is derived from an EMBL/GenBank/DDBJ whole genome shotgun (WGS) entry which is preliminary data.</text>
</comment>